<keyword evidence="5 10" id="KW-0256">Endoplasmic reticulum</keyword>
<evidence type="ECO:0000256" key="2">
    <source>
        <dbReference type="ARBA" id="ARBA00009187"/>
    </source>
</evidence>
<evidence type="ECO:0000256" key="8">
    <source>
        <dbReference type="ARBA" id="ARBA00023098"/>
    </source>
</evidence>
<keyword evidence="8 10" id="KW-0443">Lipid metabolism</keyword>
<dbReference type="InterPro" id="IPR007290">
    <property type="entry name" value="Arv1"/>
</dbReference>
<dbReference type="Proteomes" id="UP000092462">
    <property type="component" value="Unassembled WGS sequence"/>
</dbReference>
<evidence type="ECO:0000256" key="6">
    <source>
        <dbReference type="ARBA" id="ARBA00022989"/>
    </source>
</evidence>
<keyword evidence="9 10" id="KW-0472">Membrane</keyword>
<dbReference type="VEuPathDB" id="VectorBase:PPAI007301"/>
<comment type="subcellular location">
    <subcellularLocation>
        <location evidence="1 10">Endoplasmic reticulum membrane</location>
        <topology evidence="1 10">Multi-pass membrane protein</topology>
    </subcellularLocation>
</comment>
<keyword evidence="4 10" id="KW-0812">Transmembrane</keyword>
<evidence type="ECO:0000256" key="3">
    <source>
        <dbReference type="ARBA" id="ARBA00022448"/>
    </source>
</evidence>
<dbReference type="GO" id="GO:0005794">
    <property type="term" value="C:Golgi apparatus"/>
    <property type="evidence" value="ECO:0007669"/>
    <property type="project" value="TreeGrafter"/>
</dbReference>
<evidence type="ECO:0000256" key="9">
    <source>
        <dbReference type="ARBA" id="ARBA00023136"/>
    </source>
</evidence>
<dbReference type="AlphaFoldDB" id="A0A1B0DGL7"/>
<evidence type="ECO:0000313" key="12">
    <source>
        <dbReference type="Proteomes" id="UP000092462"/>
    </source>
</evidence>
<keyword evidence="6 10" id="KW-1133">Transmembrane helix</keyword>
<keyword evidence="12" id="KW-1185">Reference proteome</keyword>
<evidence type="ECO:0000256" key="7">
    <source>
        <dbReference type="ARBA" id="ARBA00023055"/>
    </source>
</evidence>
<dbReference type="GO" id="GO:0005789">
    <property type="term" value="C:endoplasmic reticulum membrane"/>
    <property type="evidence" value="ECO:0007669"/>
    <property type="project" value="UniProtKB-SubCell"/>
</dbReference>
<evidence type="ECO:0000256" key="1">
    <source>
        <dbReference type="ARBA" id="ARBA00004477"/>
    </source>
</evidence>
<feature type="transmembrane region" description="Helical" evidence="10">
    <location>
        <begin position="69"/>
        <end position="86"/>
    </location>
</feature>
<evidence type="ECO:0000256" key="4">
    <source>
        <dbReference type="ARBA" id="ARBA00022692"/>
    </source>
</evidence>
<dbReference type="GO" id="GO:0006665">
    <property type="term" value="P:sphingolipid metabolic process"/>
    <property type="evidence" value="ECO:0007669"/>
    <property type="project" value="TreeGrafter"/>
</dbReference>
<dbReference type="PANTHER" id="PTHR14467:SF0">
    <property type="entry name" value="PROTEIN ARV1"/>
    <property type="match status" value="1"/>
</dbReference>
<dbReference type="GO" id="GO:0097036">
    <property type="term" value="P:regulation of plasma membrane sterol distribution"/>
    <property type="evidence" value="ECO:0007669"/>
    <property type="project" value="UniProtKB-UniRule"/>
</dbReference>
<feature type="transmembrane region" description="Helical" evidence="10">
    <location>
        <begin position="148"/>
        <end position="168"/>
    </location>
</feature>
<comment type="function">
    <text evidence="10">Mediator of sterol homeostasis involved in sterol uptake, trafficking and distribution into membranes.</text>
</comment>
<comment type="similarity">
    <text evidence="2 10">Belongs to the ARV1 family.</text>
</comment>
<dbReference type="Pfam" id="PF04161">
    <property type="entry name" value="Arv1"/>
    <property type="match status" value="1"/>
</dbReference>
<evidence type="ECO:0000313" key="11">
    <source>
        <dbReference type="EnsemblMetazoa" id="PPAI007301-PA"/>
    </source>
</evidence>
<dbReference type="VEuPathDB" id="VectorBase:PPAPM1_001960"/>
<dbReference type="GO" id="GO:0032541">
    <property type="term" value="C:cortical endoplasmic reticulum"/>
    <property type="evidence" value="ECO:0007669"/>
    <property type="project" value="TreeGrafter"/>
</dbReference>
<protein>
    <recommendedName>
        <fullName evidence="10">Protein ARV</fullName>
    </recommendedName>
</protein>
<dbReference type="EMBL" id="AJVK01060067">
    <property type="status" value="NOT_ANNOTATED_CDS"/>
    <property type="molecule type" value="Genomic_DNA"/>
</dbReference>
<dbReference type="PANTHER" id="PTHR14467">
    <property type="entry name" value="ARV1"/>
    <property type="match status" value="1"/>
</dbReference>
<evidence type="ECO:0000256" key="10">
    <source>
        <dbReference type="RuleBase" id="RU368065"/>
    </source>
</evidence>
<keyword evidence="7 10" id="KW-0445">Lipid transport</keyword>
<dbReference type="GO" id="GO:0032366">
    <property type="term" value="P:intracellular sterol transport"/>
    <property type="evidence" value="ECO:0007669"/>
    <property type="project" value="UniProtKB-UniRule"/>
</dbReference>
<organism evidence="11 12">
    <name type="scientific">Phlebotomus papatasi</name>
    <name type="common">Sandfly</name>
    <dbReference type="NCBI Taxonomy" id="29031"/>
    <lineage>
        <taxon>Eukaryota</taxon>
        <taxon>Metazoa</taxon>
        <taxon>Ecdysozoa</taxon>
        <taxon>Arthropoda</taxon>
        <taxon>Hexapoda</taxon>
        <taxon>Insecta</taxon>
        <taxon>Pterygota</taxon>
        <taxon>Neoptera</taxon>
        <taxon>Endopterygota</taxon>
        <taxon>Diptera</taxon>
        <taxon>Nematocera</taxon>
        <taxon>Psychodoidea</taxon>
        <taxon>Psychodidae</taxon>
        <taxon>Phlebotomus</taxon>
        <taxon>Phlebotomus</taxon>
    </lineage>
</organism>
<keyword evidence="3 10" id="KW-0813">Transport</keyword>
<dbReference type="GO" id="GO:0016125">
    <property type="term" value="P:sterol metabolic process"/>
    <property type="evidence" value="ECO:0007669"/>
    <property type="project" value="UniProtKB-UniRule"/>
</dbReference>
<reference evidence="11" key="1">
    <citation type="submission" date="2022-08" db="UniProtKB">
        <authorList>
            <consortium name="EnsemblMetazoa"/>
        </authorList>
    </citation>
    <scope>IDENTIFICATION</scope>
    <source>
        <strain evidence="11">Israel</strain>
    </source>
</reference>
<feature type="transmembrane region" description="Helical" evidence="10">
    <location>
        <begin position="180"/>
        <end position="203"/>
    </location>
</feature>
<accession>A0A1B0DGL7</accession>
<name>A0A1B0DGL7_PHLPP</name>
<evidence type="ECO:0000256" key="5">
    <source>
        <dbReference type="ARBA" id="ARBA00022824"/>
    </source>
</evidence>
<feature type="transmembrane region" description="Helical" evidence="10">
    <location>
        <begin position="106"/>
        <end position="127"/>
    </location>
</feature>
<proteinExistence type="inferred from homology"/>
<dbReference type="EnsemblMetazoa" id="PPAI007301-RA">
    <property type="protein sequence ID" value="PPAI007301-PA"/>
    <property type="gene ID" value="PPAI007301"/>
</dbReference>
<sequence>MMEIDSQRVVCINCGHPVGELYRKYGESANCNEVADKYIEYEPVVILIDVVLLTKSAYRHILFNGQFKNFWKLFIILVLMESYMKWMRLPQTENDQESEKNFYICGFWVILENLSFFCVIRGSVFLLEKLIKTNAHREAGRPEKLSLLLWKSIILASLGKFLFVPIVIWQDNSSDFALQIHSILVMGYFLLSLICSCSVVLCYSRLEATCIVFQSLLLKSLIINHLGISIKMP</sequence>